<dbReference type="PANTHER" id="PTHR10584:SF166">
    <property type="entry name" value="RIBOKINASE"/>
    <property type="match status" value="1"/>
</dbReference>
<dbReference type="SUPFAM" id="SSF53613">
    <property type="entry name" value="Ribokinase-like"/>
    <property type="match status" value="1"/>
</dbReference>
<evidence type="ECO:0000313" key="11">
    <source>
        <dbReference type="EMBL" id="EHM09230.1"/>
    </source>
</evidence>
<evidence type="ECO:0000256" key="5">
    <source>
        <dbReference type="ARBA" id="ARBA00022840"/>
    </source>
</evidence>
<sequence length="308" mass="33055">MARVVVLGATSREISIDVSSYPKVDHLVEASHYRERTSGRGARQAVACARLKAQVSLISAVGTDGSERPVMTDLEQEKVHTRGVKVIRGGHTSLEVTLNLSFGGYGKVLYPGVSHMLSPQHVLEQGKLFEGAHCALFQLELKPETVLEGMRCAKRAGCLVLLDPYPPANLPDELWPLVDLVMPNAEELARLSQKDDPDEGARRIINWGAQAVVAHLGPLGAIVYSKGSRPRSLQAFRVDTEDHSGAGDAFAAGMAVALAEGKDIEEAARFACAAGALACTRKGTMDSFPIREEVEALLRAQPRPGSSI</sequence>
<organism evidence="11 12">
    <name type="scientific">Thermanaerovibrio velox DSM 12556</name>
    <dbReference type="NCBI Taxonomy" id="926567"/>
    <lineage>
        <taxon>Bacteria</taxon>
        <taxon>Thermotogati</taxon>
        <taxon>Synergistota</taxon>
        <taxon>Synergistia</taxon>
        <taxon>Synergistales</taxon>
        <taxon>Synergistaceae</taxon>
        <taxon>Thermanaerovibrio</taxon>
    </lineage>
</organism>
<dbReference type="HAMAP" id="MF_01987">
    <property type="entry name" value="Ribokinase"/>
    <property type="match status" value="1"/>
</dbReference>
<name>H0UMT5_9BACT</name>
<keyword evidence="3 9" id="KW-0547">Nucleotide-binding</keyword>
<dbReference type="EMBL" id="CM001377">
    <property type="protein sequence ID" value="EHM09230.1"/>
    <property type="molecule type" value="Genomic_DNA"/>
</dbReference>
<evidence type="ECO:0000256" key="2">
    <source>
        <dbReference type="ARBA" id="ARBA00022723"/>
    </source>
</evidence>
<dbReference type="eggNOG" id="COG0524">
    <property type="taxonomic scope" value="Bacteria"/>
</dbReference>
<feature type="binding site" evidence="9">
    <location>
        <begin position="247"/>
        <end position="248"/>
    </location>
    <ligand>
        <name>ATP</name>
        <dbReference type="ChEBI" id="CHEBI:30616"/>
    </ligand>
</feature>
<feature type="binding site" evidence="9">
    <location>
        <position position="244"/>
    </location>
    <ligand>
        <name>K(+)</name>
        <dbReference type="ChEBI" id="CHEBI:29103"/>
    </ligand>
</feature>
<feature type="binding site" evidence="9">
    <location>
        <position position="281"/>
    </location>
    <ligand>
        <name>K(+)</name>
        <dbReference type="ChEBI" id="CHEBI:29103"/>
    </ligand>
</feature>
<keyword evidence="8 9" id="KW-0119">Carbohydrate metabolism</keyword>
<comment type="caution">
    <text evidence="9">Lacks conserved residue(s) required for the propagation of feature annotation.</text>
</comment>
<comment type="subunit">
    <text evidence="9">Homodimer.</text>
</comment>
<protein>
    <recommendedName>
        <fullName evidence="9">Ribokinase</fullName>
        <shortName evidence="9">RK</shortName>
        <ecNumber evidence="9">2.7.1.15</ecNumber>
    </recommendedName>
</protein>
<accession>H0UMT5</accession>
<keyword evidence="12" id="KW-1185">Reference proteome</keyword>
<dbReference type="UniPathway" id="UPA00916">
    <property type="reaction ID" value="UER00889"/>
</dbReference>
<feature type="binding site" evidence="9">
    <location>
        <position position="287"/>
    </location>
    <ligand>
        <name>K(+)</name>
        <dbReference type="ChEBI" id="CHEBI:29103"/>
    </ligand>
</feature>
<dbReference type="GO" id="GO:0004747">
    <property type="term" value="F:ribokinase activity"/>
    <property type="evidence" value="ECO:0007669"/>
    <property type="project" value="UniProtKB-UniRule"/>
</dbReference>
<dbReference type="InterPro" id="IPR029056">
    <property type="entry name" value="Ribokinase-like"/>
</dbReference>
<feature type="binding site" evidence="9">
    <location>
        <position position="184"/>
    </location>
    <ligand>
        <name>ATP</name>
        <dbReference type="ChEBI" id="CHEBI:30616"/>
    </ligand>
</feature>
<dbReference type="EC" id="2.7.1.15" evidence="9"/>
<dbReference type="InterPro" id="IPR002139">
    <property type="entry name" value="Ribo/fructo_kinase"/>
</dbReference>
<keyword evidence="1 9" id="KW-0808">Transferase</keyword>
<dbReference type="GO" id="GO:0005829">
    <property type="term" value="C:cytosol"/>
    <property type="evidence" value="ECO:0007669"/>
    <property type="project" value="TreeGrafter"/>
</dbReference>
<dbReference type="RefSeq" id="WP_006582721.1">
    <property type="nucleotide sequence ID" value="NZ_CM001377.1"/>
</dbReference>
<dbReference type="GO" id="GO:0019303">
    <property type="term" value="P:D-ribose catabolic process"/>
    <property type="evidence" value="ECO:0007669"/>
    <property type="project" value="UniProtKB-UniRule"/>
</dbReference>
<evidence type="ECO:0000259" key="10">
    <source>
        <dbReference type="Pfam" id="PF00294"/>
    </source>
</evidence>
<dbReference type="InterPro" id="IPR011611">
    <property type="entry name" value="PfkB_dom"/>
</dbReference>
<proteinExistence type="inferred from homology"/>
<keyword evidence="7 9" id="KW-0630">Potassium</keyword>
<comment type="catalytic activity">
    <reaction evidence="9">
        <text>D-ribose + ATP = D-ribose 5-phosphate + ADP + H(+)</text>
        <dbReference type="Rhea" id="RHEA:13697"/>
        <dbReference type="ChEBI" id="CHEBI:15378"/>
        <dbReference type="ChEBI" id="CHEBI:30616"/>
        <dbReference type="ChEBI" id="CHEBI:47013"/>
        <dbReference type="ChEBI" id="CHEBI:78346"/>
        <dbReference type="ChEBI" id="CHEBI:456216"/>
        <dbReference type="EC" id="2.7.1.15"/>
    </reaction>
</comment>
<feature type="binding site" evidence="9">
    <location>
        <position position="278"/>
    </location>
    <ligand>
        <name>K(+)</name>
        <dbReference type="ChEBI" id="CHEBI:29103"/>
    </ligand>
</feature>
<evidence type="ECO:0000313" key="12">
    <source>
        <dbReference type="Proteomes" id="UP000005730"/>
    </source>
</evidence>
<feature type="domain" description="Carbohydrate kinase PfkB" evidence="10">
    <location>
        <begin position="1"/>
        <end position="290"/>
    </location>
</feature>
<feature type="binding site" evidence="9">
    <location>
        <position position="248"/>
    </location>
    <ligand>
        <name>substrate</name>
    </ligand>
</feature>
<reference evidence="11 12" key="1">
    <citation type="submission" date="2011-10" db="EMBL/GenBank/DDBJ databases">
        <title>The Noncontiguous Finished genome of Thermanaerovibrio velox DSM 12556.</title>
        <authorList>
            <consortium name="US DOE Joint Genome Institute (JGI-PGF)"/>
            <person name="Lucas S."/>
            <person name="Copeland A."/>
            <person name="Lapidus A."/>
            <person name="Glavina del Rio T."/>
            <person name="Dalin E."/>
            <person name="Tice H."/>
            <person name="Bruce D."/>
            <person name="Goodwin L."/>
            <person name="Pitluck S."/>
            <person name="Peters L."/>
            <person name="Mikhailova N."/>
            <person name="Teshima H."/>
            <person name="Kyrpides N."/>
            <person name="Mavromatis K."/>
            <person name="Ivanova N."/>
            <person name="Markowitz V."/>
            <person name="Cheng J.-F."/>
            <person name="Hugenholtz P."/>
            <person name="Woyke T."/>
            <person name="Wu D."/>
            <person name="Spring S."/>
            <person name="Brambilla E.-M."/>
            <person name="Klenk H.-P."/>
            <person name="Eisen J.A."/>
        </authorList>
    </citation>
    <scope>NUCLEOTIDE SEQUENCE [LARGE SCALE GENOMIC DNA]</scope>
    <source>
        <strain evidence="11 12">DSM 12556</strain>
    </source>
</reference>
<evidence type="ECO:0000256" key="7">
    <source>
        <dbReference type="ARBA" id="ARBA00022958"/>
    </source>
</evidence>
<comment type="pathway">
    <text evidence="9">Carbohydrate metabolism; D-ribose degradation; D-ribose 5-phosphate from beta-D-ribopyranose: step 2/2.</text>
</comment>
<feature type="binding site" evidence="9">
    <location>
        <position position="242"/>
    </location>
    <ligand>
        <name>K(+)</name>
        <dbReference type="ChEBI" id="CHEBI:29103"/>
    </ligand>
</feature>
<feature type="binding site" evidence="9">
    <location>
        <begin position="215"/>
        <end position="220"/>
    </location>
    <ligand>
        <name>ATP</name>
        <dbReference type="ChEBI" id="CHEBI:30616"/>
    </ligand>
</feature>
<evidence type="ECO:0000256" key="3">
    <source>
        <dbReference type="ARBA" id="ARBA00022741"/>
    </source>
</evidence>
<evidence type="ECO:0000256" key="1">
    <source>
        <dbReference type="ARBA" id="ARBA00022679"/>
    </source>
</evidence>
<keyword evidence="5 9" id="KW-0067">ATP-binding</keyword>
<keyword evidence="9" id="KW-0963">Cytoplasm</keyword>
<dbReference type="GO" id="GO:0046872">
    <property type="term" value="F:metal ion binding"/>
    <property type="evidence" value="ECO:0007669"/>
    <property type="project" value="UniProtKB-KW"/>
</dbReference>
<keyword evidence="4 9" id="KW-0418">Kinase</keyword>
<dbReference type="Proteomes" id="UP000005730">
    <property type="component" value="Chromosome"/>
</dbReference>
<dbReference type="AlphaFoldDB" id="H0UMT5"/>
<dbReference type="PRINTS" id="PR00990">
    <property type="entry name" value="RIBOKINASE"/>
</dbReference>
<evidence type="ECO:0000256" key="8">
    <source>
        <dbReference type="ARBA" id="ARBA00023277"/>
    </source>
</evidence>
<dbReference type="HOGENOM" id="CLU_027634_2_0_0"/>
<comment type="subcellular location">
    <subcellularLocation>
        <location evidence="9">Cytoplasm</location>
    </subcellularLocation>
</comment>
<comment type="cofactor">
    <cofactor evidence="9">
        <name>Mg(2+)</name>
        <dbReference type="ChEBI" id="CHEBI:18420"/>
    </cofactor>
    <text evidence="9">Requires a divalent cation, most likely magnesium in vivo, as an electrophilic catalyst to aid phosphoryl group transfer. It is the chelate of the metal and the nucleotide that is the actual substrate.</text>
</comment>
<comment type="function">
    <text evidence="9">Catalyzes the phosphorylation of ribose at O-5 in a reaction requiring ATP and magnesium. The resulting D-ribose-5-phosphate can then be used either for sythesis of nucleotides, histidine, and tryptophan, or as a component of the pentose phosphate pathway.</text>
</comment>
<feature type="binding site" evidence="9">
    <location>
        <position position="140"/>
    </location>
    <ligand>
        <name>substrate</name>
    </ligand>
</feature>
<feature type="active site" description="Proton acceptor" evidence="9">
    <location>
        <position position="248"/>
    </location>
</feature>
<comment type="activity regulation">
    <text evidence="9">Activated by a monovalent cation that binds near, but not in, the active site. The most likely occupant of the site in vivo is potassium. Ion binding induces a conformational change that may alter substrate affinity.</text>
</comment>
<dbReference type="STRING" id="926567.TheveDRAFT_0041"/>
<gene>
    <name evidence="9" type="primary">rbsK</name>
    <name evidence="11" type="ORF">TheveDRAFT_0041</name>
</gene>
<dbReference type="Gene3D" id="3.40.1190.20">
    <property type="match status" value="1"/>
</dbReference>
<comment type="similarity">
    <text evidence="9">Belongs to the carbohydrate kinase PfkB family. Ribokinase subfamily.</text>
</comment>
<feature type="binding site" evidence="9">
    <location>
        <begin position="39"/>
        <end position="43"/>
    </location>
    <ligand>
        <name>substrate</name>
    </ligand>
</feature>
<keyword evidence="6 9" id="KW-0460">Magnesium</keyword>
<evidence type="ECO:0000256" key="4">
    <source>
        <dbReference type="ARBA" id="ARBA00022777"/>
    </source>
</evidence>
<dbReference type="GO" id="GO:0005524">
    <property type="term" value="F:ATP binding"/>
    <property type="evidence" value="ECO:0007669"/>
    <property type="project" value="UniProtKB-UniRule"/>
</dbReference>
<dbReference type="InterPro" id="IPR011877">
    <property type="entry name" value="Ribokinase"/>
</dbReference>
<keyword evidence="2 9" id="KW-0479">Metal-binding</keyword>
<evidence type="ECO:0000256" key="9">
    <source>
        <dbReference type="HAMAP-Rule" id="MF_01987"/>
    </source>
</evidence>
<dbReference type="OrthoDB" id="9775849at2"/>
<dbReference type="Pfam" id="PF00294">
    <property type="entry name" value="PfkB"/>
    <property type="match status" value="1"/>
</dbReference>
<dbReference type="PANTHER" id="PTHR10584">
    <property type="entry name" value="SUGAR KINASE"/>
    <property type="match status" value="1"/>
</dbReference>
<feature type="binding site" evidence="9">
    <location>
        <position position="283"/>
    </location>
    <ligand>
        <name>K(+)</name>
        <dbReference type="ChEBI" id="CHEBI:29103"/>
    </ligand>
</feature>
<evidence type="ECO:0000256" key="6">
    <source>
        <dbReference type="ARBA" id="ARBA00022842"/>
    </source>
</evidence>